<keyword evidence="4" id="KW-0460">Magnesium</keyword>
<comment type="cofactor">
    <cofactor evidence="4">
        <name>Mg(2+)</name>
        <dbReference type="ChEBI" id="CHEBI:18420"/>
    </cofactor>
</comment>
<keyword evidence="2 4" id="KW-0547">Nucleotide-binding</keyword>
<dbReference type="InterPro" id="IPR024185">
    <property type="entry name" value="FTHF_cligase-like_sf"/>
</dbReference>
<gene>
    <name evidence="5" type="ORF">NSE01_02980</name>
</gene>
<evidence type="ECO:0000256" key="3">
    <source>
        <dbReference type="ARBA" id="ARBA00022840"/>
    </source>
</evidence>
<keyword evidence="5" id="KW-0436">Ligase</keyword>
<dbReference type="NCBIfam" id="TIGR02727">
    <property type="entry name" value="MTHFS_bact"/>
    <property type="match status" value="1"/>
</dbReference>
<dbReference type="AlphaFoldDB" id="A0A512AFI5"/>
<proteinExistence type="inferred from homology"/>
<dbReference type="GO" id="GO:0009396">
    <property type="term" value="P:folic acid-containing compound biosynthetic process"/>
    <property type="evidence" value="ECO:0007669"/>
    <property type="project" value="TreeGrafter"/>
</dbReference>
<sequence length="196" mass="21190">MMSADPASAKAALRSALRAARREHVAALDPRVKALLFMRPPAALGALIPVGATIGLYAAIGDEAPTGAYARHFHEAGHKVAMPWFAARGEPMEFRHWASPHHDDLMEPGPYRAPQPLADADGLQPDVLFVPLVGFTAHGMRLGQGGGHYDRWLEKYPHVPAIGMAWDSQLAEDLPTEAHDRPLAAVATPTRLYGPF</sequence>
<comment type="catalytic activity">
    <reaction evidence="4">
        <text>(6S)-5-formyl-5,6,7,8-tetrahydrofolate + ATP = (6R)-5,10-methenyltetrahydrofolate + ADP + phosphate</text>
        <dbReference type="Rhea" id="RHEA:10488"/>
        <dbReference type="ChEBI" id="CHEBI:30616"/>
        <dbReference type="ChEBI" id="CHEBI:43474"/>
        <dbReference type="ChEBI" id="CHEBI:57455"/>
        <dbReference type="ChEBI" id="CHEBI:57457"/>
        <dbReference type="ChEBI" id="CHEBI:456216"/>
        <dbReference type="EC" id="6.3.3.2"/>
    </reaction>
</comment>
<dbReference type="Proteomes" id="UP000321464">
    <property type="component" value="Unassembled WGS sequence"/>
</dbReference>
<protein>
    <recommendedName>
        <fullName evidence="4">5-formyltetrahydrofolate cyclo-ligase</fullName>
        <ecNumber evidence="4">6.3.3.2</ecNumber>
    </recommendedName>
</protein>
<dbReference type="GO" id="GO:0005524">
    <property type="term" value="F:ATP binding"/>
    <property type="evidence" value="ECO:0007669"/>
    <property type="project" value="UniProtKB-KW"/>
</dbReference>
<comment type="similarity">
    <text evidence="1 4">Belongs to the 5-formyltetrahydrofolate cyclo-ligase family.</text>
</comment>
<evidence type="ECO:0000313" key="5">
    <source>
        <dbReference type="EMBL" id="GEN98465.1"/>
    </source>
</evidence>
<dbReference type="PANTHER" id="PTHR23407">
    <property type="entry name" value="ATPASE INHIBITOR/5-FORMYLTETRAHYDROFOLATE CYCLO-LIGASE"/>
    <property type="match status" value="1"/>
</dbReference>
<dbReference type="RefSeq" id="WP_147157855.1">
    <property type="nucleotide sequence ID" value="NZ_BJYR01000002.1"/>
</dbReference>
<reference evidence="5 6" key="1">
    <citation type="submission" date="2019-07" db="EMBL/GenBank/DDBJ databases">
        <title>Whole genome shotgun sequence of Novosphingobium sediminis NBRC 106119.</title>
        <authorList>
            <person name="Hosoyama A."/>
            <person name="Uohara A."/>
            <person name="Ohji S."/>
            <person name="Ichikawa N."/>
        </authorList>
    </citation>
    <scope>NUCLEOTIDE SEQUENCE [LARGE SCALE GENOMIC DNA]</scope>
    <source>
        <strain evidence="5 6">NBRC 106119</strain>
    </source>
</reference>
<dbReference type="OrthoDB" id="9801938at2"/>
<dbReference type="EMBL" id="BJYR01000002">
    <property type="protein sequence ID" value="GEN98465.1"/>
    <property type="molecule type" value="Genomic_DNA"/>
</dbReference>
<dbReference type="SUPFAM" id="SSF100950">
    <property type="entry name" value="NagB/RpiA/CoA transferase-like"/>
    <property type="match status" value="1"/>
</dbReference>
<keyword evidence="4" id="KW-0479">Metal-binding</keyword>
<evidence type="ECO:0000256" key="1">
    <source>
        <dbReference type="ARBA" id="ARBA00010638"/>
    </source>
</evidence>
<dbReference type="Gene3D" id="3.40.50.10420">
    <property type="entry name" value="NagB/RpiA/CoA transferase-like"/>
    <property type="match status" value="1"/>
</dbReference>
<keyword evidence="6" id="KW-1185">Reference proteome</keyword>
<keyword evidence="3 4" id="KW-0067">ATP-binding</keyword>
<dbReference type="Pfam" id="PF01812">
    <property type="entry name" value="5-FTHF_cyc-lig"/>
    <property type="match status" value="1"/>
</dbReference>
<organism evidence="5 6">
    <name type="scientific">Novosphingobium sediminis</name>
    <dbReference type="NCBI Taxonomy" id="707214"/>
    <lineage>
        <taxon>Bacteria</taxon>
        <taxon>Pseudomonadati</taxon>
        <taxon>Pseudomonadota</taxon>
        <taxon>Alphaproteobacteria</taxon>
        <taxon>Sphingomonadales</taxon>
        <taxon>Sphingomonadaceae</taxon>
        <taxon>Novosphingobium</taxon>
    </lineage>
</organism>
<dbReference type="GO" id="GO:0035999">
    <property type="term" value="P:tetrahydrofolate interconversion"/>
    <property type="evidence" value="ECO:0007669"/>
    <property type="project" value="TreeGrafter"/>
</dbReference>
<accession>A0A512AFI5</accession>
<dbReference type="GO" id="GO:0046872">
    <property type="term" value="F:metal ion binding"/>
    <property type="evidence" value="ECO:0007669"/>
    <property type="project" value="UniProtKB-KW"/>
</dbReference>
<evidence type="ECO:0000256" key="4">
    <source>
        <dbReference type="RuleBase" id="RU361279"/>
    </source>
</evidence>
<comment type="caution">
    <text evidence="5">The sequence shown here is derived from an EMBL/GenBank/DDBJ whole genome shotgun (WGS) entry which is preliminary data.</text>
</comment>
<dbReference type="InterPro" id="IPR002698">
    <property type="entry name" value="FTHF_cligase"/>
</dbReference>
<evidence type="ECO:0000313" key="6">
    <source>
        <dbReference type="Proteomes" id="UP000321464"/>
    </source>
</evidence>
<dbReference type="PANTHER" id="PTHR23407:SF1">
    <property type="entry name" value="5-FORMYLTETRAHYDROFOLATE CYCLO-LIGASE"/>
    <property type="match status" value="1"/>
</dbReference>
<evidence type="ECO:0000256" key="2">
    <source>
        <dbReference type="ARBA" id="ARBA00022741"/>
    </source>
</evidence>
<dbReference type="EC" id="6.3.3.2" evidence="4"/>
<dbReference type="InterPro" id="IPR037171">
    <property type="entry name" value="NagB/RpiA_transferase-like"/>
</dbReference>
<dbReference type="GO" id="GO:0030272">
    <property type="term" value="F:5-formyltetrahydrofolate cyclo-ligase activity"/>
    <property type="evidence" value="ECO:0007669"/>
    <property type="project" value="UniProtKB-EC"/>
</dbReference>
<name>A0A512AFI5_9SPHN</name>